<dbReference type="Proteomes" id="UP000807371">
    <property type="component" value="Unassembled WGS sequence"/>
</dbReference>
<name>A0ABS0NHP5_9ACTN</name>
<sequence>MGRGTGTGRRVLAADRHWAGEARTAAGSAVLVLGALLGLDRLCGTLSPVRAACWAAVAATQLSVLHPPLVTAGEGWLASRGLFRERLVRTDLLASVSRPGGVAPRLVLRDVLGHRVEIDPRVLTANPLLWHQLDRGVRLSRRRGLLHGGTAALAALGDRIDGDGARALLGAAGLSPGGAERGTGPEPDRPVPE</sequence>
<evidence type="ECO:0000313" key="2">
    <source>
        <dbReference type="EMBL" id="MBH5334723.1"/>
    </source>
</evidence>
<gene>
    <name evidence="2" type="ORF">IHE55_07935</name>
</gene>
<comment type="caution">
    <text evidence="2">The sequence shown here is derived from an EMBL/GenBank/DDBJ whole genome shotgun (WGS) entry which is preliminary data.</text>
</comment>
<evidence type="ECO:0000256" key="1">
    <source>
        <dbReference type="SAM" id="MobiDB-lite"/>
    </source>
</evidence>
<organism evidence="2 3">
    <name type="scientific">Streptomyces pactum</name>
    <dbReference type="NCBI Taxonomy" id="68249"/>
    <lineage>
        <taxon>Bacteria</taxon>
        <taxon>Bacillati</taxon>
        <taxon>Actinomycetota</taxon>
        <taxon>Actinomycetes</taxon>
        <taxon>Kitasatosporales</taxon>
        <taxon>Streptomycetaceae</taxon>
        <taxon>Streptomyces</taxon>
    </lineage>
</organism>
<dbReference type="RefSeq" id="WP_197988374.1">
    <property type="nucleotide sequence ID" value="NZ_JACYXC010000001.1"/>
</dbReference>
<reference evidence="2 3" key="1">
    <citation type="submission" date="2020-09" db="EMBL/GenBank/DDBJ databases">
        <title>Biosynthesis of the nuclear factor of activated T cells inhibitor NFAT-133 and its congeners in Streptomyces pactum.</title>
        <authorList>
            <person name="Zhou W."/>
            <person name="Posri P."/>
            <person name="Abugrain M.E."/>
            <person name="Weisberg A.J."/>
            <person name="Chang J.H."/>
            <person name="Mahmud T."/>
        </authorList>
    </citation>
    <scope>NUCLEOTIDE SEQUENCE [LARGE SCALE GENOMIC DNA]</scope>
    <source>
        <strain evidence="2 3">ATCC 27456</strain>
    </source>
</reference>
<keyword evidence="3" id="KW-1185">Reference proteome</keyword>
<dbReference type="EMBL" id="JACYXC010000001">
    <property type="protein sequence ID" value="MBH5334723.1"/>
    <property type="molecule type" value="Genomic_DNA"/>
</dbReference>
<accession>A0ABS0NHP5</accession>
<protein>
    <submittedName>
        <fullName evidence="2">Uncharacterized protein</fullName>
    </submittedName>
</protein>
<feature type="region of interest" description="Disordered" evidence="1">
    <location>
        <begin position="171"/>
        <end position="193"/>
    </location>
</feature>
<evidence type="ECO:0000313" key="3">
    <source>
        <dbReference type="Proteomes" id="UP000807371"/>
    </source>
</evidence>
<proteinExistence type="predicted"/>